<gene>
    <name evidence="1" type="ORF">AVEN_239781_1</name>
</gene>
<evidence type="ECO:0000313" key="2">
    <source>
        <dbReference type="Proteomes" id="UP000499080"/>
    </source>
</evidence>
<keyword evidence="2" id="KW-1185">Reference proteome</keyword>
<protein>
    <submittedName>
        <fullName evidence="1">Uncharacterized protein</fullName>
    </submittedName>
</protein>
<dbReference type="EMBL" id="BGPR01000707">
    <property type="protein sequence ID" value="GBM32386.1"/>
    <property type="molecule type" value="Genomic_DNA"/>
</dbReference>
<accession>A0A4Y2EWJ4</accession>
<proteinExistence type="predicted"/>
<dbReference type="AlphaFoldDB" id="A0A4Y2EWJ4"/>
<name>A0A4Y2EWJ4_ARAVE</name>
<reference evidence="1 2" key="1">
    <citation type="journal article" date="2019" name="Sci. Rep.">
        <title>Orb-weaving spider Araneus ventricosus genome elucidates the spidroin gene catalogue.</title>
        <authorList>
            <person name="Kono N."/>
            <person name="Nakamura H."/>
            <person name="Ohtoshi R."/>
            <person name="Moran D.A.P."/>
            <person name="Shinohara A."/>
            <person name="Yoshida Y."/>
            <person name="Fujiwara M."/>
            <person name="Mori M."/>
            <person name="Tomita M."/>
            <person name="Arakawa K."/>
        </authorList>
    </citation>
    <scope>NUCLEOTIDE SEQUENCE [LARGE SCALE GENOMIC DNA]</scope>
</reference>
<sequence length="67" mass="8292">MRTRREKETLQALRVQYRAEALHEHFSYERFIQRMFGKKRHFGCTDHPDVVITCAWTRSDHYKRRPL</sequence>
<evidence type="ECO:0000313" key="1">
    <source>
        <dbReference type="EMBL" id="GBM32386.1"/>
    </source>
</evidence>
<dbReference type="Proteomes" id="UP000499080">
    <property type="component" value="Unassembled WGS sequence"/>
</dbReference>
<comment type="caution">
    <text evidence="1">The sequence shown here is derived from an EMBL/GenBank/DDBJ whole genome shotgun (WGS) entry which is preliminary data.</text>
</comment>
<organism evidence="1 2">
    <name type="scientific">Araneus ventricosus</name>
    <name type="common">Orbweaver spider</name>
    <name type="synonym">Epeira ventricosa</name>
    <dbReference type="NCBI Taxonomy" id="182803"/>
    <lineage>
        <taxon>Eukaryota</taxon>
        <taxon>Metazoa</taxon>
        <taxon>Ecdysozoa</taxon>
        <taxon>Arthropoda</taxon>
        <taxon>Chelicerata</taxon>
        <taxon>Arachnida</taxon>
        <taxon>Araneae</taxon>
        <taxon>Araneomorphae</taxon>
        <taxon>Entelegynae</taxon>
        <taxon>Araneoidea</taxon>
        <taxon>Araneidae</taxon>
        <taxon>Araneus</taxon>
    </lineage>
</organism>